<organism evidence="1 2">
    <name type="scientific">Sorangium cellulosum</name>
    <name type="common">Polyangium cellulosum</name>
    <dbReference type="NCBI Taxonomy" id="56"/>
    <lineage>
        <taxon>Bacteria</taxon>
        <taxon>Pseudomonadati</taxon>
        <taxon>Myxococcota</taxon>
        <taxon>Polyangia</taxon>
        <taxon>Polyangiales</taxon>
        <taxon>Polyangiaceae</taxon>
        <taxon>Sorangium</taxon>
    </lineage>
</organism>
<sequence>MVHWQLVTPEQFAWLPGWLRRPFVFRLMDRIDSRGTGHPPGDWVTTERYLAGEPRVSLWLSSELGSVDYVPRYGDVIQIRVVRERNDARIG</sequence>
<comment type="caution">
    <text evidence="1">The sequence shown here is derived from an EMBL/GenBank/DDBJ whole genome shotgun (WGS) entry which is preliminary data.</text>
</comment>
<name>A0A150PE88_SORCE</name>
<dbReference type="EMBL" id="JELY01001983">
    <property type="protein sequence ID" value="KYF53960.1"/>
    <property type="molecule type" value="Genomic_DNA"/>
</dbReference>
<proteinExistence type="predicted"/>
<protein>
    <submittedName>
        <fullName evidence="1">Uncharacterized protein</fullName>
    </submittedName>
</protein>
<reference evidence="1 2" key="1">
    <citation type="submission" date="2014-02" db="EMBL/GenBank/DDBJ databases">
        <title>The small core and large imbalanced accessory genome model reveals a collaborative survival strategy of Sorangium cellulosum strains in nature.</title>
        <authorList>
            <person name="Han K."/>
            <person name="Peng R."/>
            <person name="Blom J."/>
            <person name="Li Y.-Z."/>
        </authorList>
    </citation>
    <scope>NUCLEOTIDE SEQUENCE [LARGE SCALE GENOMIC DNA]</scope>
    <source>
        <strain evidence="1 2">So0157-25</strain>
    </source>
</reference>
<dbReference type="Proteomes" id="UP000075420">
    <property type="component" value="Unassembled WGS sequence"/>
</dbReference>
<evidence type="ECO:0000313" key="1">
    <source>
        <dbReference type="EMBL" id="KYF53960.1"/>
    </source>
</evidence>
<dbReference type="AlphaFoldDB" id="A0A150PE88"/>
<gene>
    <name evidence="1" type="ORF">BE08_30010</name>
</gene>
<accession>A0A150PE88</accession>
<evidence type="ECO:0000313" key="2">
    <source>
        <dbReference type="Proteomes" id="UP000075420"/>
    </source>
</evidence>